<gene>
    <name evidence="2" type="ORF">EAG_07317</name>
</gene>
<feature type="transmembrane region" description="Helical" evidence="1">
    <location>
        <begin position="12"/>
        <end position="30"/>
    </location>
</feature>
<dbReference type="Proteomes" id="UP000000311">
    <property type="component" value="Unassembled WGS sequence"/>
</dbReference>
<evidence type="ECO:0000313" key="2">
    <source>
        <dbReference type="EMBL" id="EFN67819.1"/>
    </source>
</evidence>
<reference evidence="2 3" key="1">
    <citation type="journal article" date="2010" name="Science">
        <title>Genomic comparison of the ants Camponotus floridanus and Harpegnathos saltator.</title>
        <authorList>
            <person name="Bonasio R."/>
            <person name="Zhang G."/>
            <person name="Ye C."/>
            <person name="Mutti N.S."/>
            <person name="Fang X."/>
            <person name="Qin N."/>
            <person name="Donahue G."/>
            <person name="Yang P."/>
            <person name="Li Q."/>
            <person name="Li C."/>
            <person name="Zhang P."/>
            <person name="Huang Z."/>
            <person name="Berger S.L."/>
            <person name="Reinberg D."/>
            <person name="Wang J."/>
            <person name="Liebig J."/>
        </authorList>
    </citation>
    <scope>NUCLEOTIDE SEQUENCE [LARGE SCALE GENOMIC DNA]</scope>
    <source>
        <strain evidence="3">C129</strain>
    </source>
</reference>
<organism evidence="3">
    <name type="scientific">Camponotus floridanus</name>
    <name type="common">Florida carpenter ant</name>
    <dbReference type="NCBI Taxonomy" id="104421"/>
    <lineage>
        <taxon>Eukaryota</taxon>
        <taxon>Metazoa</taxon>
        <taxon>Ecdysozoa</taxon>
        <taxon>Arthropoda</taxon>
        <taxon>Hexapoda</taxon>
        <taxon>Insecta</taxon>
        <taxon>Pterygota</taxon>
        <taxon>Neoptera</taxon>
        <taxon>Endopterygota</taxon>
        <taxon>Hymenoptera</taxon>
        <taxon>Apocrita</taxon>
        <taxon>Aculeata</taxon>
        <taxon>Formicoidea</taxon>
        <taxon>Formicidae</taxon>
        <taxon>Formicinae</taxon>
        <taxon>Camponotus</taxon>
    </lineage>
</organism>
<evidence type="ECO:0000256" key="1">
    <source>
        <dbReference type="SAM" id="Phobius"/>
    </source>
</evidence>
<sequence length="138" mass="16051">MKMLNPSRSYYSASLIIVVMLMITVYYPVLIDTAVVRSEKLDHQLIKQFGPKNVRISRAIENNDKEDAPKRYCYNTACGWAVYERDLRSIEYYMRNTCDCPDTYKCVRVGDDLSASAYVYRCRENITVDDILFSEDAN</sequence>
<dbReference type="OrthoDB" id="6340809at2759"/>
<dbReference type="InParanoid" id="E2AFC6"/>
<keyword evidence="1" id="KW-0812">Transmembrane</keyword>
<evidence type="ECO:0000313" key="3">
    <source>
        <dbReference type="Proteomes" id="UP000000311"/>
    </source>
</evidence>
<name>E2AFC6_CAMFO</name>
<keyword evidence="3" id="KW-1185">Reference proteome</keyword>
<protein>
    <submittedName>
        <fullName evidence="2">Uncharacterized protein</fullName>
    </submittedName>
</protein>
<dbReference type="OMA" id="MSAYVYH"/>
<proteinExistence type="predicted"/>
<keyword evidence="1" id="KW-1133">Transmembrane helix</keyword>
<dbReference type="EMBL" id="GL439108">
    <property type="protein sequence ID" value="EFN67819.1"/>
    <property type="molecule type" value="Genomic_DNA"/>
</dbReference>
<accession>E2AFC6</accession>
<dbReference type="KEGG" id="cfo:105251777"/>
<dbReference type="AlphaFoldDB" id="E2AFC6"/>
<keyword evidence="1" id="KW-0472">Membrane</keyword>